<dbReference type="Proteomes" id="UP001141806">
    <property type="component" value="Unassembled WGS sequence"/>
</dbReference>
<keyword evidence="5" id="KW-1185">Reference proteome</keyword>
<dbReference type="GO" id="GO:0008270">
    <property type="term" value="F:zinc ion binding"/>
    <property type="evidence" value="ECO:0007669"/>
    <property type="project" value="UniProtKB-KW"/>
</dbReference>
<accession>A0A9Q0JRT7</accession>
<dbReference type="AlphaFoldDB" id="A0A9Q0JRT7"/>
<dbReference type="OrthoDB" id="669972at2759"/>
<gene>
    <name evidence="4" type="ORF">NE237_027326</name>
</gene>
<evidence type="ECO:0000313" key="4">
    <source>
        <dbReference type="EMBL" id="KAJ4950494.1"/>
    </source>
</evidence>
<feature type="domain" description="C2H2-type" evidence="3">
    <location>
        <begin position="35"/>
        <end position="62"/>
    </location>
</feature>
<protein>
    <recommendedName>
        <fullName evidence="3">C2H2-type domain-containing protein</fullName>
    </recommendedName>
</protein>
<dbReference type="PANTHER" id="PTHR45730:SF32">
    <property type="entry name" value="ZINC FINGER PROTEIN JAGGED"/>
    <property type="match status" value="1"/>
</dbReference>
<dbReference type="InterPro" id="IPR036236">
    <property type="entry name" value="Znf_C2H2_sf"/>
</dbReference>
<dbReference type="PROSITE" id="PS00028">
    <property type="entry name" value="ZINC_FINGER_C2H2_1"/>
    <property type="match status" value="1"/>
</dbReference>
<dbReference type="Pfam" id="PF13912">
    <property type="entry name" value="zf-C2H2_6"/>
    <property type="match status" value="1"/>
</dbReference>
<feature type="compositionally biased region" description="Polar residues" evidence="2">
    <location>
        <begin position="10"/>
        <end position="23"/>
    </location>
</feature>
<keyword evidence="1" id="KW-0479">Metal-binding</keyword>
<evidence type="ECO:0000256" key="2">
    <source>
        <dbReference type="SAM" id="MobiDB-lite"/>
    </source>
</evidence>
<sequence length="212" mass="24027">MQNKSKDSSSEPNSNVMPSTNNEAKNRAPEDSVFHPCNYCSKVFSTPQALGGHQNAHRRKRDEEKSKYHRTNRYKVGSPLGTKLSSEEQVSEHSTTCMINPRLQHEPPSRFQYLPNFTIENGPVPMIQVQVPIPGYPCYYPYPPPIDAMVWRSQPHELNLLQEKEPRLLVDEGIHSVVNSESVRLDQERGPFSADANADDVNSENVDLTLKL</sequence>
<dbReference type="PANTHER" id="PTHR45730">
    <property type="entry name" value="ZINC FINGER PROTEIN JAGGED"/>
    <property type="match status" value="1"/>
</dbReference>
<reference evidence="4" key="1">
    <citation type="journal article" date="2023" name="Plant J.">
        <title>The genome of the king protea, Protea cynaroides.</title>
        <authorList>
            <person name="Chang J."/>
            <person name="Duong T.A."/>
            <person name="Schoeman C."/>
            <person name="Ma X."/>
            <person name="Roodt D."/>
            <person name="Barker N."/>
            <person name="Li Z."/>
            <person name="Van de Peer Y."/>
            <person name="Mizrachi E."/>
        </authorList>
    </citation>
    <scope>NUCLEOTIDE SEQUENCE</scope>
    <source>
        <tissue evidence="4">Young leaves</tissue>
    </source>
</reference>
<dbReference type="InterPro" id="IPR013087">
    <property type="entry name" value="Znf_C2H2_type"/>
</dbReference>
<comment type="caution">
    <text evidence="4">The sequence shown here is derived from an EMBL/GenBank/DDBJ whole genome shotgun (WGS) entry which is preliminary data.</text>
</comment>
<dbReference type="InterPro" id="IPR045320">
    <property type="entry name" value="JAGGED/SL1-like"/>
</dbReference>
<keyword evidence="1" id="KW-0862">Zinc</keyword>
<organism evidence="4 5">
    <name type="scientific">Protea cynaroides</name>
    <dbReference type="NCBI Taxonomy" id="273540"/>
    <lineage>
        <taxon>Eukaryota</taxon>
        <taxon>Viridiplantae</taxon>
        <taxon>Streptophyta</taxon>
        <taxon>Embryophyta</taxon>
        <taxon>Tracheophyta</taxon>
        <taxon>Spermatophyta</taxon>
        <taxon>Magnoliopsida</taxon>
        <taxon>Proteales</taxon>
        <taxon>Proteaceae</taxon>
        <taxon>Protea</taxon>
    </lineage>
</organism>
<evidence type="ECO:0000259" key="3">
    <source>
        <dbReference type="PROSITE" id="PS50157"/>
    </source>
</evidence>
<evidence type="ECO:0000313" key="5">
    <source>
        <dbReference type="Proteomes" id="UP001141806"/>
    </source>
</evidence>
<dbReference type="GO" id="GO:0003700">
    <property type="term" value="F:DNA-binding transcription factor activity"/>
    <property type="evidence" value="ECO:0007669"/>
    <property type="project" value="InterPro"/>
</dbReference>
<feature type="region of interest" description="Disordered" evidence="2">
    <location>
        <begin position="45"/>
        <end position="85"/>
    </location>
</feature>
<dbReference type="Gene3D" id="3.30.160.60">
    <property type="entry name" value="Classic Zinc Finger"/>
    <property type="match status" value="1"/>
</dbReference>
<evidence type="ECO:0000256" key="1">
    <source>
        <dbReference type="PROSITE-ProRule" id="PRU00042"/>
    </source>
</evidence>
<proteinExistence type="predicted"/>
<name>A0A9Q0JRT7_9MAGN</name>
<dbReference type="SUPFAM" id="SSF57667">
    <property type="entry name" value="beta-beta-alpha zinc fingers"/>
    <property type="match status" value="1"/>
</dbReference>
<keyword evidence="1" id="KW-0863">Zinc-finger</keyword>
<dbReference type="EMBL" id="JAMYWD010000012">
    <property type="protein sequence ID" value="KAJ4950494.1"/>
    <property type="molecule type" value="Genomic_DNA"/>
</dbReference>
<feature type="region of interest" description="Disordered" evidence="2">
    <location>
        <begin position="1"/>
        <end position="32"/>
    </location>
</feature>
<dbReference type="PROSITE" id="PS50157">
    <property type="entry name" value="ZINC_FINGER_C2H2_2"/>
    <property type="match status" value="1"/>
</dbReference>